<comment type="catalytic activity">
    <reaction evidence="1">
        <text>Eliminative cleavage of (1-&gt;4)-alpha-D-galacturonan to give oligosaccharides with 4-deoxy-alpha-D-galact-4-enuronosyl groups at their non-reducing ends.</text>
        <dbReference type="EC" id="4.2.2.2"/>
    </reaction>
</comment>
<evidence type="ECO:0000313" key="15">
    <source>
        <dbReference type="Proteomes" id="UP000045706"/>
    </source>
</evidence>
<dbReference type="InterPro" id="IPR012334">
    <property type="entry name" value="Pectin_lyas_fold"/>
</dbReference>
<dbReference type="GO" id="GO:0003676">
    <property type="term" value="F:nucleic acid binding"/>
    <property type="evidence" value="ECO:0007669"/>
    <property type="project" value="InterPro"/>
</dbReference>
<dbReference type="GO" id="GO:0030570">
    <property type="term" value="F:pectate lyase activity"/>
    <property type="evidence" value="ECO:0007669"/>
    <property type="project" value="UniProtKB-EC"/>
</dbReference>
<comment type="subcellular location">
    <subcellularLocation>
        <location evidence="3">Secreted</location>
    </subcellularLocation>
</comment>
<evidence type="ECO:0000256" key="2">
    <source>
        <dbReference type="ARBA" id="ARBA00001913"/>
    </source>
</evidence>
<dbReference type="Gene3D" id="2.160.20.10">
    <property type="entry name" value="Single-stranded right-handed beta-helix, Pectin lyase-like"/>
    <property type="match status" value="1"/>
</dbReference>
<dbReference type="AlphaFoldDB" id="A0A0G4MY89"/>
<evidence type="ECO:0000256" key="3">
    <source>
        <dbReference type="ARBA" id="ARBA00004613"/>
    </source>
</evidence>
<dbReference type="InterPro" id="IPR004898">
    <property type="entry name" value="Pectate_lyase_PlyH/PlyE-like"/>
</dbReference>
<organism evidence="14 15">
    <name type="scientific">Verticillium longisporum</name>
    <name type="common">Verticillium dahliae var. longisporum</name>
    <dbReference type="NCBI Taxonomy" id="100787"/>
    <lineage>
        <taxon>Eukaryota</taxon>
        <taxon>Fungi</taxon>
        <taxon>Dikarya</taxon>
        <taxon>Ascomycota</taxon>
        <taxon>Pezizomycotina</taxon>
        <taxon>Sordariomycetes</taxon>
        <taxon>Hypocreomycetidae</taxon>
        <taxon>Glomerellales</taxon>
        <taxon>Plectosphaerellaceae</taxon>
        <taxon>Verticillium</taxon>
    </lineage>
</organism>
<evidence type="ECO:0000256" key="1">
    <source>
        <dbReference type="ARBA" id="ARBA00000695"/>
    </source>
</evidence>
<evidence type="ECO:0000256" key="11">
    <source>
        <dbReference type="ARBA" id="ARBA00039895"/>
    </source>
</evidence>
<dbReference type="Proteomes" id="UP000045706">
    <property type="component" value="Unassembled WGS sequence"/>
</dbReference>
<feature type="chain" id="PRO_5002567456" description="Probable pectate lyase F" evidence="13">
    <location>
        <begin position="17"/>
        <end position="635"/>
    </location>
</feature>
<evidence type="ECO:0000256" key="9">
    <source>
        <dbReference type="ARBA" id="ARBA00023239"/>
    </source>
</evidence>
<evidence type="ECO:0000256" key="8">
    <source>
        <dbReference type="ARBA" id="ARBA00022837"/>
    </source>
</evidence>
<dbReference type="GO" id="GO:0045490">
    <property type="term" value="P:pectin catabolic process"/>
    <property type="evidence" value="ECO:0007669"/>
    <property type="project" value="TreeGrafter"/>
</dbReference>
<dbReference type="Pfam" id="PF03211">
    <property type="entry name" value="Pectate_lyase"/>
    <property type="match status" value="1"/>
</dbReference>
<dbReference type="PANTHER" id="PTHR33407:SF9">
    <property type="entry name" value="PECTATE LYASE F-RELATED"/>
    <property type="match status" value="1"/>
</dbReference>
<dbReference type="InterPro" id="IPR011050">
    <property type="entry name" value="Pectin_lyase_fold/virulence"/>
</dbReference>
<feature type="compositionally biased region" description="Basic and acidic residues" evidence="12">
    <location>
        <begin position="551"/>
        <end position="564"/>
    </location>
</feature>
<comment type="similarity">
    <text evidence="4">Belongs to the polysaccharide lyase 3 family.</text>
</comment>
<keyword evidence="8" id="KW-0106">Calcium</keyword>
<evidence type="ECO:0000256" key="10">
    <source>
        <dbReference type="ARBA" id="ARBA00025679"/>
    </source>
</evidence>
<dbReference type="InterPro" id="IPR035979">
    <property type="entry name" value="RBD_domain_sf"/>
</dbReference>
<evidence type="ECO:0000256" key="6">
    <source>
        <dbReference type="ARBA" id="ARBA00022525"/>
    </source>
</evidence>
<dbReference type="EC" id="4.2.2.2" evidence="5"/>
<evidence type="ECO:0000256" key="7">
    <source>
        <dbReference type="ARBA" id="ARBA00022729"/>
    </source>
</evidence>
<feature type="region of interest" description="Disordered" evidence="12">
    <location>
        <begin position="217"/>
        <end position="238"/>
    </location>
</feature>
<reference evidence="15" key="1">
    <citation type="submission" date="2015-05" db="EMBL/GenBank/DDBJ databases">
        <authorList>
            <person name="Fogelqvist Johan"/>
        </authorList>
    </citation>
    <scope>NUCLEOTIDE SEQUENCE [LARGE SCALE GENOMIC DNA]</scope>
</reference>
<dbReference type="SUPFAM" id="SSF54928">
    <property type="entry name" value="RNA-binding domain, RBD"/>
    <property type="match status" value="1"/>
</dbReference>
<evidence type="ECO:0000256" key="13">
    <source>
        <dbReference type="SAM" id="SignalP"/>
    </source>
</evidence>
<dbReference type="SUPFAM" id="SSF51126">
    <property type="entry name" value="Pectin lyase-like"/>
    <property type="match status" value="1"/>
</dbReference>
<evidence type="ECO:0000256" key="12">
    <source>
        <dbReference type="SAM" id="MobiDB-lite"/>
    </source>
</evidence>
<gene>
    <name evidence="14" type="ORF">BN1723_004555</name>
</gene>
<sequence>MKSPIVFLSAIAVASAAVTTTLPKSAGFEAYPTAIPVKTVYDGGMKRFERDPPTCGGQQEKGEKDAMFILESGATLSNVILGASQAEGVHCRGTCTLNNVWWEDVCEDAATFKQSSGTSFVNGGGAFKAKDKILQFNGRGTVQIKDFYANTYGKLIRTCGNCPGNGGPRHITISRSMGKGGESPVTSNDNPLLVPRSHFVEPIADLLTFAVVGTETPAPSPATPTVSHGADSFPKKDLSGQESEDALHIADTIHVASERKPGVFPEQPFEPAPNIPLTFPAQLKAGAFGHQSQSRTVIINNLPNNVDIGQVLKHVCGGRVVKAVLVSVAGLPGLGDMSAIINFETPQAAQRFMQLAAQRKFGFKTANGNHVEASVVSSGVASHPFKPNVGRLLEMGCTRCLQVRGLNSSHISRIVQAICLGRPLHHVLAEFKVVGAQDVVLEFASIELATACFFLLINVKTHEGQVDVQVHRSIDPCSANNFDASETPLTDCRTFSHELGKLMSIDKVPNLPSTESADSLLVSTGGRQVDDPQKHEMREIYDLAGMPWPDEAPRERYADREHSDQWPNWKGVDREGRPSSSPRTMDLSFPGRLEGALDVGARLGLDIAVHVPAGCVVKIVKAWSRASRDTTWVPF</sequence>
<feature type="region of interest" description="Disordered" evidence="12">
    <location>
        <begin position="551"/>
        <end position="587"/>
    </location>
</feature>
<dbReference type="GO" id="GO:0005576">
    <property type="term" value="C:extracellular region"/>
    <property type="evidence" value="ECO:0007669"/>
    <property type="project" value="UniProtKB-SubCell"/>
</dbReference>
<keyword evidence="7 13" id="KW-0732">Signal</keyword>
<feature type="signal peptide" evidence="13">
    <location>
        <begin position="1"/>
        <end position="16"/>
    </location>
</feature>
<keyword evidence="9" id="KW-0456">Lyase</keyword>
<protein>
    <recommendedName>
        <fullName evidence="11">Probable pectate lyase F</fullName>
        <ecNumber evidence="5">4.2.2.2</ecNumber>
    </recommendedName>
</protein>
<keyword evidence="6" id="KW-0964">Secreted</keyword>
<accession>A0A0G4MY89</accession>
<evidence type="ECO:0000313" key="14">
    <source>
        <dbReference type="EMBL" id="CRK39316.1"/>
    </source>
</evidence>
<dbReference type="PANTHER" id="PTHR33407">
    <property type="entry name" value="PECTATE LYASE F-RELATED"/>
    <property type="match status" value="1"/>
</dbReference>
<name>A0A0G4MY89_VERLO</name>
<comment type="function">
    <text evidence="10">Pectinolytic enzyme consist of four classes of enzymes: pectin lyase, polygalacturonase, pectin methylesterase and rhamnogalacturonase. Among pectinolytic enzymes, pectin lyase is the most important in depolymerization of pectin, since it cleaves internal glycosidic bonds of highly methylated pectins. Favors pectate, the anion, over pectin, the methyl ester.</text>
</comment>
<dbReference type="EMBL" id="CVQI01031719">
    <property type="protein sequence ID" value="CRK39316.1"/>
    <property type="molecule type" value="Genomic_DNA"/>
</dbReference>
<evidence type="ECO:0000256" key="4">
    <source>
        <dbReference type="ARBA" id="ARBA00006463"/>
    </source>
</evidence>
<comment type="cofactor">
    <cofactor evidence="2">
        <name>Ca(2+)</name>
        <dbReference type="ChEBI" id="CHEBI:29108"/>
    </cofactor>
</comment>
<proteinExistence type="inferred from homology"/>
<evidence type="ECO:0000256" key="5">
    <source>
        <dbReference type="ARBA" id="ARBA00012272"/>
    </source>
</evidence>